<protein>
    <recommendedName>
        <fullName evidence="3">Alpha-L-rhamnosidase six-hairpin glycosidase domain-containing protein</fullName>
    </recommendedName>
</protein>
<dbReference type="Proteomes" id="UP000426246">
    <property type="component" value="Chromosome"/>
</dbReference>
<dbReference type="GO" id="GO:0005975">
    <property type="term" value="P:carbohydrate metabolic process"/>
    <property type="evidence" value="ECO:0007669"/>
    <property type="project" value="InterPro"/>
</dbReference>
<dbReference type="AlphaFoldDB" id="A0A6B8RMX4"/>
<keyword evidence="2" id="KW-1185">Reference proteome</keyword>
<dbReference type="EMBL" id="CP034235">
    <property type="protein sequence ID" value="QGQ97660.1"/>
    <property type="molecule type" value="Genomic_DNA"/>
</dbReference>
<proteinExistence type="predicted"/>
<organism evidence="1 2">
    <name type="scientific">Paenibacillus psychroresistens</name>
    <dbReference type="NCBI Taxonomy" id="1778678"/>
    <lineage>
        <taxon>Bacteria</taxon>
        <taxon>Bacillati</taxon>
        <taxon>Bacillota</taxon>
        <taxon>Bacilli</taxon>
        <taxon>Bacillales</taxon>
        <taxon>Paenibacillaceae</taxon>
        <taxon>Paenibacillus</taxon>
    </lineage>
</organism>
<evidence type="ECO:0008006" key="3">
    <source>
        <dbReference type="Google" id="ProtNLM"/>
    </source>
</evidence>
<sequence>MIKYGLRDDKVSFDLDLSKAPKKVNRTMHTSITEEVNAIEQFNRGIKRGNIILVTGDRPRFALMRTYAEDKSDPDLIKFGDCRIGIESHGRFEWIDLSDDIRTVFRPSCSEYEISLQQFPGLRVELIISQAGNWGAVVKLTLKNAGNEPMRLAVKMEYGGISKHGRTFTASYLNLEDGDITGNKVVMNAGAAIISDRTIPEEIYVTSVPTIEPVIIGERASFASDISLEKDELWTMFLIVGCKSEFNGKDQLKASVDPDQLIQEASAYYEAVVKDISILTPSKVLDSGFMTAVLNLEYDYGGKLWLEGVHWWSSYWPCNFQISAALSLGQLDRAEKALDFLGSLESGPCPVLMASEKPYLNHIGVYNLGIEEGLPYYLYQLIQYYNQTGDKALLIKIWDKLCGSIDHLMDVRDGSRSGLLDWHLGCNGFLYQADHLAMPGDAASPSIMVSGLLEQLSAIALELGKDEDRAKWKQIADVMKDKLATSMWNETDEFFYNHIDYQHIKHEASFYTDLVFPALYSSFSDDIKLKSLDNLRKKLIYETDNNHLLMRAGELKPTIFGNDTVLPAQICEAARALFVTGDAETGFRLLESVSLAGTIYTEAPGNFPERMDDDGKGEANYIFGNPIGSYIYSVISGLFGIEVKDSGKTLKCFPALPSEWEHAELCLPYCELSYRKIIEDERVRVLFSVSSSTKRRLDFGVWVEAGDVNVTCNFHEKIAVLTEFGKKRISVSSTAVQTHYEIEISYASSSHNKLRTYPKMTMPAFESASLKLLKTLDQRNFQTLQLTGYYNADGICAMSGWRHEEQLINLAGYEMHNGELEIAEIPFNVDKCGTEAESVRMVLLEYANSHPYTGVTIPSEKSHQVRIELNQNAKAIALLYASECQSRQTGIDVGKIIVHYIQGEVDTLLLNVGKNIDTLFSHFAADTLPIEIRSGIQDHPIHPGTDYLNLLVIPCDSERVISSVELIIELPDVQLGLIGMSYLKTFKGESL</sequence>
<name>A0A6B8RMX4_9BACL</name>
<dbReference type="InterPro" id="IPR008928">
    <property type="entry name" value="6-hairpin_glycosidase_sf"/>
</dbReference>
<evidence type="ECO:0000313" key="1">
    <source>
        <dbReference type="EMBL" id="QGQ97660.1"/>
    </source>
</evidence>
<dbReference type="RefSeq" id="WP_155702764.1">
    <property type="nucleotide sequence ID" value="NZ_CP034235.1"/>
</dbReference>
<dbReference type="KEGG" id="ppsc:EHS13_23600"/>
<evidence type="ECO:0000313" key="2">
    <source>
        <dbReference type="Proteomes" id="UP000426246"/>
    </source>
</evidence>
<reference evidence="2" key="1">
    <citation type="submission" date="2018-11" db="EMBL/GenBank/DDBJ databases">
        <title>Complete genome sequence of Paenibacillus sp. ML311-T8.</title>
        <authorList>
            <person name="Nam Y.-D."/>
            <person name="Kang J."/>
            <person name="Chung W.-H."/>
            <person name="Park Y.S."/>
        </authorList>
    </citation>
    <scope>NUCLEOTIDE SEQUENCE [LARGE SCALE GENOMIC DNA]</scope>
    <source>
        <strain evidence="2">ML311-T8</strain>
    </source>
</reference>
<accession>A0A6B8RMX4</accession>
<dbReference type="Gene3D" id="1.50.10.10">
    <property type="match status" value="1"/>
</dbReference>
<dbReference type="InterPro" id="IPR012341">
    <property type="entry name" value="6hp_glycosidase-like_sf"/>
</dbReference>
<dbReference type="OrthoDB" id="9759959at2"/>
<gene>
    <name evidence="1" type="ORF">EHS13_23600</name>
</gene>
<dbReference type="SUPFAM" id="SSF48208">
    <property type="entry name" value="Six-hairpin glycosidases"/>
    <property type="match status" value="1"/>
</dbReference>